<feature type="compositionally biased region" description="Acidic residues" evidence="1">
    <location>
        <begin position="25"/>
        <end position="39"/>
    </location>
</feature>
<dbReference type="EMBL" id="ML994619">
    <property type="protein sequence ID" value="KAF2190099.1"/>
    <property type="molecule type" value="Genomic_DNA"/>
</dbReference>
<feature type="region of interest" description="Disordered" evidence="1">
    <location>
        <begin position="22"/>
        <end position="69"/>
    </location>
</feature>
<sequence>MLPLVSALKAFLLLMAFIQEKEDRNDNDDDNDSDDDADDLSSGSLLPASRDEMSKSEGIVSRELDSSHI</sequence>
<feature type="signal peptide" evidence="2">
    <location>
        <begin position="1"/>
        <end position="23"/>
    </location>
</feature>
<evidence type="ECO:0000256" key="1">
    <source>
        <dbReference type="SAM" id="MobiDB-lite"/>
    </source>
</evidence>
<name>A0A6A6EHM5_9PEZI</name>
<organism evidence="3 4">
    <name type="scientific">Zopfia rhizophila CBS 207.26</name>
    <dbReference type="NCBI Taxonomy" id="1314779"/>
    <lineage>
        <taxon>Eukaryota</taxon>
        <taxon>Fungi</taxon>
        <taxon>Dikarya</taxon>
        <taxon>Ascomycota</taxon>
        <taxon>Pezizomycotina</taxon>
        <taxon>Dothideomycetes</taxon>
        <taxon>Dothideomycetes incertae sedis</taxon>
        <taxon>Zopfiaceae</taxon>
        <taxon>Zopfia</taxon>
    </lineage>
</organism>
<feature type="compositionally biased region" description="Basic and acidic residues" evidence="1">
    <location>
        <begin position="49"/>
        <end position="69"/>
    </location>
</feature>
<protein>
    <submittedName>
        <fullName evidence="3">Uncharacterized protein</fullName>
    </submittedName>
</protein>
<dbReference type="Proteomes" id="UP000800200">
    <property type="component" value="Unassembled WGS sequence"/>
</dbReference>
<reference evidence="3" key="1">
    <citation type="journal article" date="2020" name="Stud. Mycol.">
        <title>101 Dothideomycetes genomes: a test case for predicting lifestyles and emergence of pathogens.</title>
        <authorList>
            <person name="Haridas S."/>
            <person name="Albert R."/>
            <person name="Binder M."/>
            <person name="Bloem J."/>
            <person name="Labutti K."/>
            <person name="Salamov A."/>
            <person name="Andreopoulos B."/>
            <person name="Baker S."/>
            <person name="Barry K."/>
            <person name="Bills G."/>
            <person name="Bluhm B."/>
            <person name="Cannon C."/>
            <person name="Castanera R."/>
            <person name="Culley D."/>
            <person name="Daum C."/>
            <person name="Ezra D."/>
            <person name="Gonzalez J."/>
            <person name="Henrissat B."/>
            <person name="Kuo A."/>
            <person name="Liang C."/>
            <person name="Lipzen A."/>
            <person name="Lutzoni F."/>
            <person name="Magnuson J."/>
            <person name="Mondo S."/>
            <person name="Nolan M."/>
            <person name="Ohm R."/>
            <person name="Pangilinan J."/>
            <person name="Park H.-J."/>
            <person name="Ramirez L."/>
            <person name="Alfaro M."/>
            <person name="Sun H."/>
            <person name="Tritt A."/>
            <person name="Yoshinaga Y."/>
            <person name="Zwiers L.-H."/>
            <person name="Turgeon B."/>
            <person name="Goodwin S."/>
            <person name="Spatafora J."/>
            <person name="Crous P."/>
            <person name="Grigoriev I."/>
        </authorList>
    </citation>
    <scope>NUCLEOTIDE SEQUENCE</scope>
    <source>
        <strain evidence="3">CBS 207.26</strain>
    </source>
</reference>
<evidence type="ECO:0000313" key="3">
    <source>
        <dbReference type="EMBL" id="KAF2190099.1"/>
    </source>
</evidence>
<keyword evidence="2" id="KW-0732">Signal</keyword>
<proteinExistence type="predicted"/>
<dbReference type="AlphaFoldDB" id="A0A6A6EHM5"/>
<gene>
    <name evidence="3" type="ORF">K469DRAFT_699695</name>
</gene>
<evidence type="ECO:0000256" key="2">
    <source>
        <dbReference type="SAM" id="SignalP"/>
    </source>
</evidence>
<feature type="chain" id="PRO_5025505734" evidence="2">
    <location>
        <begin position="24"/>
        <end position="69"/>
    </location>
</feature>
<evidence type="ECO:0000313" key="4">
    <source>
        <dbReference type="Proteomes" id="UP000800200"/>
    </source>
</evidence>
<accession>A0A6A6EHM5</accession>
<keyword evidence="4" id="KW-1185">Reference proteome</keyword>